<sequence length="597" mass="61475">MPTGVVLAVALAATGTGCAAQQPADPASDAVLASLQDWAALDDDARRAALDVDSRRLGAFLLAASGLPDATGMTAEELEAAIPRTAPHVFPAPAAEPESTASSPQEAGDLGVPDGGDLDLGGVDLEGVELGDINLDDLGGLIPGDVDADLSSTNHGTSGLVIQTASFERVAHRNRATTVDAKGAALSEITDMVDALHESLLNARLGEPTYSFDDLDDSDGSTYSVELDMGKLTSSSSASRDVVLDDVTTTIDSTSNIDMDTCPNADGEVDGFLTVDGGITVPGPDGKPVKTQISVQLELKATVDDDAWAVDSVGKFQTVVRTGAPGDTPGGMGTVTSSKKYAGTMTINYANDKGTGQAVRARIGKVTGDGSLGDATSGIVSKLQQKALEEAELFWRSGGCIRADVVEDPDKIDRGGYSLVTVEAVSRRNGAALVEDAVAEYTGENKGNVGGKVSPGGRVDTPADFDFRAEGKDGLAAPRFKVTSKQGIGYGSAAIQVGQNGWVLDGVAGNISFYSVKCDGLVGTWEVESTGPEGYFAQSEFTLGEDLRGTYASTVVGKYADAGDVWLTGEIGTYVFHATGDFDPALPLRPATKGECD</sequence>
<dbReference type="AlphaFoldDB" id="A0A2V1HUJ6"/>
<evidence type="ECO:0000313" key="3">
    <source>
        <dbReference type="EMBL" id="PVZ96253.1"/>
    </source>
</evidence>
<name>A0A2V1HUJ6_9MICO</name>
<evidence type="ECO:0000313" key="4">
    <source>
        <dbReference type="Proteomes" id="UP000244893"/>
    </source>
</evidence>
<keyword evidence="2" id="KW-0732">Signal</keyword>
<evidence type="ECO:0000256" key="2">
    <source>
        <dbReference type="SAM" id="SignalP"/>
    </source>
</evidence>
<comment type="caution">
    <text evidence="3">The sequence shown here is derived from an EMBL/GenBank/DDBJ whole genome shotgun (WGS) entry which is preliminary data.</text>
</comment>
<reference evidence="3 4" key="1">
    <citation type="submission" date="2018-05" db="EMBL/GenBank/DDBJ databases">
        <title>Amnibacterium sp. M8JJ-5, whole genome shotgun sequence.</title>
        <authorList>
            <person name="Tuo L."/>
        </authorList>
    </citation>
    <scope>NUCLEOTIDE SEQUENCE [LARGE SCALE GENOMIC DNA]</scope>
    <source>
        <strain evidence="3 4">M8JJ-5</strain>
    </source>
</reference>
<dbReference type="Proteomes" id="UP000244893">
    <property type="component" value="Unassembled WGS sequence"/>
</dbReference>
<feature type="chain" id="PRO_5039655450" evidence="2">
    <location>
        <begin position="20"/>
        <end position="597"/>
    </location>
</feature>
<organism evidence="3 4">
    <name type="scientific">Amnibacterium flavum</name>
    <dbReference type="NCBI Taxonomy" id="2173173"/>
    <lineage>
        <taxon>Bacteria</taxon>
        <taxon>Bacillati</taxon>
        <taxon>Actinomycetota</taxon>
        <taxon>Actinomycetes</taxon>
        <taxon>Micrococcales</taxon>
        <taxon>Microbacteriaceae</taxon>
        <taxon>Amnibacterium</taxon>
    </lineage>
</organism>
<feature type="signal peptide" evidence="2">
    <location>
        <begin position="1"/>
        <end position="19"/>
    </location>
</feature>
<proteinExistence type="predicted"/>
<gene>
    <name evidence="3" type="ORF">DDQ50_07530</name>
</gene>
<feature type="compositionally biased region" description="Low complexity" evidence="1">
    <location>
        <begin position="92"/>
        <end position="112"/>
    </location>
</feature>
<protein>
    <submittedName>
        <fullName evidence="3">Uncharacterized protein</fullName>
    </submittedName>
</protein>
<dbReference type="EMBL" id="QEOP01000001">
    <property type="protein sequence ID" value="PVZ96253.1"/>
    <property type="molecule type" value="Genomic_DNA"/>
</dbReference>
<feature type="region of interest" description="Disordered" evidence="1">
    <location>
        <begin position="92"/>
        <end position="116"/>
    </location>
</feature>
<keyword evidence="4" id="KW-1185">Reference proteome</keyword>
<accession>A0A2V1HUJ6</accession>
<evidence type="ECO:0000256" key="1">
    <source>
        <dbReference type="SAM" id="MobiDB-lite"/>
    </source>
</evidence>